<dbReference type="AlphaFoldDB" id="A0AAE9YG22"/>
<dbReference type="GO" id="GO:0046306">
    <property type="term" value="P:alkanesulfonate catabolic process"/>
    <property type="evidence" value="ECO:0007669"/>
    <property type="project" value="TreeGrafter"/>
</dbReference>
<evidence type="ECO:0000256" key="3">
    <source>
        <dbReference type="ARBA" id="ARBA00023002"/>
    </source>
</evidence>
<evidence type="ECO:0000256" key="1">
    <source>
        <dbReference type="ARBA" id="ARBA00022630"/>
    </source>
</evidence>
<feature type="domain" description="Luciferase-like" evidence="5">
    <location>
        <begin position="23"/>
        <end position="191"/>
    </location>
</feature>
<dbReference type="Gene3D" id="3.20.20.30">
    <property type="entry name" value="Luciferase-like domain"/>
    <property type="match status" value="1"/>
</dbReference>
<organism evidence="6 7">
    <name type="scientific">Iamia majanohamensis</name>
    <dbReference type="NCBI Taxonomy" id="467976"/>
    <lineage>
        <taxon>Bacteria</taxon>
        <taxon>Bacillati</taxon>
        <taxon>Actinomycetota</taxon>
        <taxon>Acidimicrobiia</taxon>
        <taxon>Acidimicrobiales</taxon>
        <taxon>Iamiaceae</taxon>
        <taxon>Iamia</taxon>
    </lineage>
</organism>
<gene>
    <name evidence="6" type="ORF">PO878_00165</name>
</gene>
<dbReference type="Proteomes" id="UP001216390">
    <property type="component" value="Chromosome"/>
</dbReference>
<evidence type="ECO:0000256" key="4">
    <source>
        <dbReference type="ARBA" id="ARBA00023033"/>
    </source>
</evidence>
<dbReference type="PANTHER" id="PTHR42847:SF4">
    <property type="entry name" value="ALKANESULFONATE MONOOXYGENASE-RELATED"/>
    <property type="match status" value="1"/>
</dbReference>
<dbReference type="EMBL" id="CP116942">
    <property type="protein sequence ID" value="WCO67136.1"/>
    <property type="molecule type" value="Genomic_DNA"/>
</dbReference>
<dbReference type="GO" id="GO:0008726">
    <property type="term" value="F:alkanesulfonate monooxygenase activity"/>
    <property type="evidence" value="ECO:0007669"/>
    <property type="project" value="TreeGrafter"/>
</dbReference>
<name>A0AAE9YG22_9ACTN</name>
<keyword evidence="2" id="KW-0288">FMN</keyword>
<dbReference type="SUPFAM" id="SSF51679">
    <property type="entry name" value="Bacterial luciferase-like"/>
    <property type="match status" value="1"/>
</dbReference>
<dbReference type="RefSeq" id="WP_272736658.1">
    <property type="nucleotide sequence ID" value="NZ_CP116942.1"/>
</dbReference>
<reference evidence="6" key="1">
    <citation type="submission" date="2023-01" db="EMBL/GenBank/DDBJ databases">
        <title>The diversity of Class Acidimicrobiia in South China Sea sediment environments and the proposal of Iamia marina sp. nov., a novel species of the genus Iamia.</title>
        <authorList>
            <person name="He Y."/>
            <person name="Tian X."/>
        </authorList>
    </citation>
    <scope>NUCLEOTIDE SEQUENCE</scope>
    <source>
        <strain evidence="6">DSM 19957</strain>
    </source>
</reference>
<proteinExistence type="predicted"/>
<protein>
    <submittedName>
        <fullName evidence="6">TIGR03621 family F420-dependent LLM class oxidoreductase</fullName>
    </submittedName>
</protein>
<dbReference type="Pfam" id="PF00296">
    <property type="entry name" value="Bac_luciferase"/>
    <property type="match status" value="1"/>
</dbReference>
<keyword evidence="7" id="KW-1185">Reference proteome</keyword>
<dbReference type="PANTHER" id="PTHR42847">
    <property type="entry name" value="ALKANESULFONATE MONOOXYGENASE"/>
    <property type="match status" value="1"/>
</dbReference>
<keyword evidence="1" id="KW-0285">Flavoprotein</keyword>
<dbReference type="InterPro" id="IPR019923">
    <property type="entry name" value="Lucif-like_OxRdtase_MSMEG_2516"/>
</dbReference>
<keyword evidence="4" id="KW-0503">Monooxygenase</keyword>
<evidence type="ECO:0000256" key="2">
    <source>
        <dbReference type="ARBA" id="ARBA00022643"/>
    </source>
</evidence>
<evidence type="ECO:0000313" key="6">
    <source>
        <dbReference type="EMBL" id="WCO67136.1"/>
    </source>
</evidence>
<keyword evidence="3" id="KW-0560">Oxidoreductase</keyword>
<dbReference type="InterPro" id="IPR050172">
    <property type="entry name" value="SsuD_RutA_monooxygenase"/>
</dbReference>
<dbReference type="InterPro" id="IPR036661">
    <property type="entry name" value="Luciferase-like_sf"/>
</dbReference>
<sequence length="311" mass="33011">MAHPRRFRFATEVHQPFPGMGWLDTAREVEALGYSTVFVPDHLDEGPGPIAALAAFASVTTTLNVGALVLDCDFRHPAVLARELATVDALSEGRLEVGLGAGWKALDYERSGIPMDRPGVRVSRLIEHAAVLRGLWGEGPFSFAGDHYTITDMDGTPAPHRPGGPPILVGGGAPRLLRWAGSAADIVGVNASIHSGEIDQDAADDAMAERIDEKVGWVREGAGDRFADLELNAWLAAAEISEDPTLPGAMAELFGTDEASFRASPLALVGAPGEVAEALHARRERWGYSYHVIPADKAHDFAPTVAALTGT</sequence>
<dbReference type="InterPro" id="IPR011251">
    <property type="entry name" value="Luciferase-like_dom"/>
</dbReference>
<evidence type="ECO:0000259" key="5">
    <source>
        <dbReference type="Pfam" id="PF00296"/>
    </source>
</evidence>
<evidence type="ECO:0000313" key="7">
    <source>
        <dbReference type="Proteomes" id="UP001216390"/>
    </source>
</evidence>
<dbReference type="NCBIfam" id="TIGR03621">
    <property type="entry name" value="F420_MSMEG_2516"/>
    <property type="match status" value="1"/>
</dbReference>
<dbReference type="KEGG" id="ima:PO878_00165"/>
<accession>A0AAE9YG22</accession>